<feature type="compositionally biased region" description="Low complexity" evidence="7">
    <location>
        <begin position="16"/>
        <end position="29"/>
    </location>
</feature>
<keyword evidence="6" id="KW-0131">Cell cycle</keyword>
<dbReference type="Pfam" id="PF02301">
    <property type="entry name" value="HORMA"/>
    <property type="match status" value="1"/>
</dbReference>
<dbReference type="Proteomes" id="UP001153365">
    <property type="component" value="Unassembled WGS sequence"/>
</dbReference>
<dbReference type="InterPro" id="IPR036570">
    <property type="entry name" value="HORMA_dom_sf"/>
</dbReference>
<dbReference type="GO" id="GO:0003677">
    <property type="term" value="F:DNA binding"/>
    <property type="evidence" value="ECO:0007669"/>
    <property type="project" value="UniProtKB-KW"/>
</dbReference>
<dbReference type="Gene3D" id="3.30.900.10">
    <property type="entry name" value="HORMA domain"/>
    <property type="match status" value="1"/>
</dbReference>
<comment type="subcellular location">
    <subcellularLocation>
        <location evidence="1">Nucleus</location>
    </subcellularLocation>
</comment>
<dbReference type="GO" id="GO:0007094">
    <property type="term" value="P:mitotic spindle assembly checkpoint signaling"/>
    <property type="evidence" value="ECO:0007669"/>
    <property type="project" value="TreeGrafter"/>
</dbReference>
<dbReference type="PANTHER" id="PTHR11842">
    <property type="entry name" value="MITOTIC SPINDLE ASSEMBLY CHECKPOINT PROTEIN MAD2"/>
    <property type="match status" value="1"/>
</dbReference>
<dbReference type="AlphaFoldDB" id="A0AAV0BCC1"/>
<dbReference type="InterPro" id="IPR003511">
    <property type="entry name" value="HORMA_dom"/>
</dbReference>
<evidence type="ECO:0000256" key="6">
    <source>
        <dbReference type="ARBA" id="ARBA00023306"/>
    </source>
</evidence>
<keyword evidence="11" id="KW-1185">Reference proteome</keyword>
<comment type="similarity">
    <text evidence="2">Belongs to the MAD2 family.</text>
</comment>
<keyword evidence="10" id="KW-0238">DNA-binding</keyword>
<dbReference type="GO" id="GO:0051301">
    <property type="term" value="P:cell division"/>
    <property type="evidence" value="ECO:0007669"/>
    <property type="project" value="UniProtKB-KW"/>
</dbReference>
<dbReference type="InterPro" id="IPR045091">
    <property type="entry name" value="Mad2-like"/>
</dbReference>
<comment type="caution">
    <text evidence="10">The sequence shown here is derived from an EMBL/GenBank/DDBJ whole genome shotgun (WGS) entry which is preliminary data.</text>
</comment>
<evidence type="ECO:0000256" key="3">
    <source>
        <dbReference type="ARBA" id="ARBA00022618"/>
    </source>
</evidence>
<gene>
    <name evidence="9" type="ORF">PPACK8108_LOCUS12633</name>
    <name evidence="10" type="ORF">PPACK8108_LOCUS17683</name>
</gene>
<proteinExistence type="inferred from homology"/>
<keyword evidence="3" id="KW-0132">Cell division</keyword>
<evidence type="ECO:0000313" key="10">
    <source>
        <dbReference type="EMBL" id="CAH7683889.1"/>
    </source>
</evidence>
<evidence type="ECO:0000259" key="8">
    <source>
        <dbReference type="PROSITE" id="PS50815"/>
    </source>
</evidence>
<evidence type="ECO:0000256" key="1">
    <source>
        <dbReference type="ARBA" id="ARBA00004123"/>
    </source>
</evidence>
<evidence type="ECO:0000256" key="2">
    <source>
        <dbReference type="ARBA" id="ARBA00010348"/>
    </source>
</evidence>
<evidence type="ECO:0000256" key="7">
    <source>
        <dbReference type="SAM" id="MobiDB-lite"/>
    </source>
</evidence>
<evidence type="ECO:0000313" key="9">
    <source>
        <dbReference type="EMBL" id="CAH7677478.1"/>
    </source>
</evidence>
<name>A0AAV0BCC1_PHAPC</name>
<reference evidence="10" key="1">
    <citation type="submission" date="2022-06" db="EMBL/GenBank/DDBJ databases">
        <authorList>
            <consortium name="SYNGENTA / RWTH Aachen University"/>
        </authorList>
    </citation>
    <scope>NUCLEOTIDE SEQUENCE</scope>
</reference>
<dbReference type="EMBL" id="CALTRL010003052">
    <property type="protein sequence ID" value="CAH7677478.1"/>
    <property type="molecule type" value="Genomic_DNA"/>
</dbReference>
<feature type="region of interest" description="Disordered" evidence="7">
    <location>
        <begin position="134"/>
        <end position="168"/>
    </location>
</feature>
<dbReference type="GO" id="GO:0000776">
    <property type="term" value="C:kinetochore"/>
    <property type="evidence" value="ECO:0007669"/>
    <property type="project" value="TreeGrafter"/>
</dbReference>
<organism evidence="10 11">
    <name type="scientific">Phakopsora pachyrhizi</name>
    <name type="common">Asian soybean rust disease fungus</name>
    <dbReference type="NCBI Taxonomy" id="170000"/>
    <lineage>
        <taxon>Eukaryota</taxon>
        <taxon>Fungi</taxon>
        <taxon>Dikarya</taxon>
        <taxon>Basidiomycota</taxon>
        <taxon>Pucciniomycotina</taxon>
        <taxon>Pucciniomycetes</taxon>
        <taxon>Pucciniales</taxon>
        <taxon>Phakopsoraceae</taxon>
        <taxon>Phakopsora</taxon>
    </lineage>
</organism>
<dbReference type="SUPFAM" id="SSF56019">
    <property type="entry name" value="The spindle assembly checkpoint protein mad2"/>
    <property type="match status" value="1"/>
</dbReference>
<accession>A0AAV0BCC1</accession>
<evidence type="ECO:0000313" key="11">
    <source>
        <dbReference type="Proteomes" id="UP001153365"/>
    </source>
</evidence>
<keyword evidence="4" id="KW-0498">Mitosis</keyword>
<dbReference type="GO" id="GO:0005737">
    <property type="term" value="C:cytoplasm"/>
    <property type="evidence" value="ECO:0007669"/>
    <property type="project" value="TreeGrafter"/>
</dbReference>
<sequence>MSTTKVPRRATGGGTTTRVRPNRTTNATNQKQRISLAGSTAVVSDYFHYAVNCILFQRAVYDQADFKMVKKFGLQMMVVEDEAIASHIQKIIDQVRVWLLEGKLSRLVLVIQRKDDGETLERWEFDVKIEEEDTQKENLRAQGDPNQKVPANEDNLEPEKELRKDKRSKSLAEIQTEIQQIIRQIIATVSFLPIPESTRTFKVLAYTDRVGKDDTNEWKDSEAFDITDGGERVKLKSFSTSVHKVDTAVDYK</sequence>
<feature type="region of interest" description="Disordered" evidence="7">
    <location>
        <begin position="1"/>
        <end position="30"/>
    </location>
</feature>
<keyword evidence="5" id="KW-0539">Nucleus</keyword>
<dbReference type="PROSITE" id="PS50815">
    <property type="entry name" value="HORMA"/>
    <property type="match status" value="1"/>
</dbReference>
<dbReference type="EMBL" id="CALTRL010004985">
    <property type="protein sequence ID" value="CAH7683889.1"/>
    <property type="molecule type" value="Genomic_DNA"/>
</dbReference>
<feature type="domain" description="HORMA" evidence="8">
    <location>
        <begin position="37"/>
        <end position="249"/>
    </location>
</feature>
<evidence type="ECO:0000256" key="5">
    <source>
        <dbReference type="ARBA" id="ARBA00023242"/>
    </source>
</evidence>
<protein>
    <submittedName>
        <fullName evidence="10">DNA-binding protein</fullName>
    </submittedName>
</protein>
<feature type="compositionally biased region" description="Basic and acidic residues" evidence="7">
    <location>
        <begin position="157"/>
        <end position="168"/>
    </location>
</feature>
<dbReference type="PANTHER" id="PTHR11842:SF11">
    <property type="entry name" value="MITOTIC SPINDLE ASSEMBLY CHECKPOINT PROTEIN MAD2A"/>
    <property type="match status" value="1"/>
</dbReference>
<evidence type="ECO:0000256" key="4">
    <source>
        <dbReference type="ARBA" id="ARBA00022776"/>
    </source>
</evidence>
<dbReference type="GO" id="GO:0005654">
    <property type="term" value="C:nucleoplasm"/>
    <property type="evidence" value="ECO:0007669"/>
    <property type="project" value="TreeGrafter"/>
</dbReference>